<evidence type="ECO:0008006" key="3">
    <source>
        <dbReference type="Google" id="ProtNLM"/>
    </source>
</evidence>
<gene>
    <name evidence="1" type="ORF">V144x_48200</name>
</gene>
<name>A0A517W227_9PLAN</name>
<dbReference type="KEGG" id="gaw:V144x_48200"/>
<proteinExistence type="predicted"/>
<reference evidence="1 2" key="1">
    <citation type="submission" date="2019-03" db="EMBL/GenBank/DDBJ databases">
        <title>Deep-cultivation of Planctomycetes and their phenomic and genomic characterization uncovers novel biology.</title>
        <authorList>
            <person name="Wiegand S."/>
            <person name="Jogler M."/>
            <person name="Boedeker C."/>
            <person name="Pinto D."/>
            <person name="Vollmers J."/>
            <person name="Rivas-Marin E."/>
            <person name="Kohn T."/>
            <person name="Peeters S.H."/>
            <person name="Heuer A."/>
            <person name="Rast P."/>
            <person name="Oberbeckmann S."/>
            <person name="Bunk B."/>
            <person name="Jeske O."/>
            <person name="Meyerdierks A."/>
            <person name="Storesund J.E."/>
            <person name="Kallscheuer N."/>
            <person name="Luecker S."/>
            <person name="Lage O.M."/>
            <person name="Pohl T."/>
            <person name="Merkel B.J."/>
            <person name="Hornburger P."/>
            <person name="Mueller R.-W."/>
            <person name="Bruemmer F."/>
            <person name="Labrenz M."/>
            <person name="Spormann A.M."/>
            <person name="Op den Camp H."/>
            <person name="Overmann J."/>
            <person name="Amann R."/>
            <person name="Jetten M.S.M."/>
            <person name="Mascher T."/>
            <person name="Medema M.H."/>
            <person name="Devos D.P."/>
            <person name="Kaster A.-K."/>
            <person name="Ovreas L."/>
            <person name="Rohde M."/>
            <person name="Galperin M.Y."/>
            <person name="Jogler C."/>
        </authorList>
    </citation>
    <scope>NUCLEOTIDE SEQUENCE [LARGE SCALE GENOMIC DNA]</scope>
    <source>
        <strain evidence="1 2">V144</strain>
    </source>
</reference>
<evidence type="ECO:0000313" key="1">
    <source>
        <dbReference type="EMBL" id="QDT99309.1"/>
    </source>
</evidence>
<dbReference type="EMBL" id="CP037920">
    <property type="protein sequence ID" value="QDT99309.1"/>
    <property type="molecule type" value="Genomic_DNA"/>
</dbReference>
<dbReference type="Gene3D" id="1.25.40.10">
    <property type="entry name" value="Tetratricopeptide repeat domain"/>
    <property type="match status" value="2"/>
</dbReference>
<sequence>MHVLESELQNLTFFYEAKRWEEGLYLTQTLLQEYPDDGRIWEFSGLICREFNCFQGALHAFETANTLIPLSENAQIALADCYIHSEKQELALEIFKYLFQKNGIQPSLLALVKSRLKLLHESGTKMNDVVSVMENSEITAEQHYNLAFYMGNTGYPVKIIEQEIKKAIQLAPDHLEYRVGLAGFLSQVDRAKEGYQYVAQLTSEYISELTCECCLKRLVNVYIAANDQQKAASCLDRLKEIKSEIRKESLSQDGH</sequence>
<dbReference type="RefSeq" id="WP_144988693.1">
    <property type="nucleotide sequence ID" value="NZ_CP037920.1"/>
</dbReference>
<protein>
    <recommendedName>
        <fullName evidence="3">Tetratricopeptide repeat protein</fullName>
    </recommendedName>
</protein>
<organism evidence="1 2">
    <name type="scientific">Gimesia aquarii</name>
    <dbReference type="NCBI Taxonomy" id="2527964"/>
    <lineage>
        <taxon>Bacteria</taxon>
        <taxon>Pseudomonadati</taxon>
        <taxon>Planctomycetota</taxon>
        <taxon>Planctomycetia</taxon>
        <taxon>Planctomycetales</taxon>
        <taxon>Planctomycetaceae</taxon>
        <taxon>Gimesia</taxon>
    </lineage>
</organism>
<evidence type="ECO:0000313" key="2">
    <source>
        <dbReference type="Proteomes" id="UP000318704"/>
    </source>
</evidence>
<dbReference type="Proteomes" id="UP000318704">
    <property type="component" value="Chromosome"/>
</dbReference>
<accession>A0A517W227</accession>
<dbReference type="InterPro" id="IPR011990">
    <property type="entry name" value="TPR-like_helical_dom_sf"/>
</dbReference>
<dbReference type="SUPFAM" id="SSF48452">
    <property type="entry name" value="TPR-like"/>
    <property type="match status" value="1"/>
</dbReference>
<dbReference type="AlphaFoldDB" id="A0A517W227"/>